<evidence type="ECO:0000313" key="1">
    <source>
        <dbReference type="EMBL" id="KAI5659564.1"/>
    </source>
</evidence>
<reference evidence="2" key="1">
    <citation type="journal article" date="2023" name="Nat. Plants">
        <title>Single-cell RNA sequencing provides a high-resolution roadmap for understanding the multicellular compartmentation of specialized metabolism.</title>
        <authorList>
            <person name="Sun S."/>
            <person name="Shen X."/>
            <person name="Li Y."/>
            <person name="Li Y."/>
            <person name="Wang S."/>
            <person name="Li R."/>
            <person name="Zhang H."/>
            <person name="Shen G."/>
            <person name="Guo B."/>
            <person name="Wei J."/>
            <person name="Xu J."/>
            <person name="St-Pierre B."/>
            <person name="Chen S."/>
            <person name="Sun C."/>
        </authorList>
    </citation>
    <scope>NUCLEOTIDE SEQUENCE [LARGE SCALE GENOMIC DNA]</scope>
</reference>
<dbReference type="EMBL" id="CM044706">
    <property type="protein sequence ID" value="KAI5659564.1"/>
    <property type="molecule type" value="Genomic_DNA"/>
</dbReference>
<organism evidence="1 2">
    <name type="scientific">Catharanthus roseus</name>
    <name type="common">Madagascar periwinkle</name>
    <name type="synonym">Vinca rosea</name>
    <dbReference type="NCBI Taxonomy" id="4058"/>
    <lineage>
        <taxon>Eukaryota</taxon>
        <taxon>Viridiplantae</taxon>
        <taxon>Streptophyta</taxon>
        <taxon>Embryophyta</taxon>
        <taxon>Tracheophyta</taxon>
        <taxon>Spermatophyta</taxon>
        <taxon>Magnoliopsida</taxon>
        <taxon>eudicotyledons</taxon>
        <taxon>Gunneridae</taxon>
        <taxon>Pentapetalae</taxon>
        <taxon>asterids</taxon>
        <taxon>lamiids</taxon>
        <taxon>Gentianales</taxon>
        <taxon>Apocynaceae</taxon>
        <taxon>Rauvolfioideae</taxon>
        <taxon>Vinceae</taxon>
        <taxon>Catharanthinae</taxon>
        <taxon>Catharanthus</taxon>
    </lineage>
</organism>
<gene>
    <name evidence="1" type="ORF">M9H77_28357</name>
</gene>
<sequence length="288" mass="30547">MRRVSLIFSVGVSVAIYSSVILMTDVQVDLLAPLGAIWCTFFDCSQLPTHTLVTYRDQLDFMPSDQEVDDMASVVIQEPTSSPSQMAIFAKKVQTIIRRCIVSIGGTLGCTPSQHDIQQIFPVQPSCRCPREPVPDRGARGVKRGARGLHGGGARGGRPPAPLDLCRRHADPGRGGEMGEGSGGRGLGDLGSSYQVESLDSPDLYMPSFSLGLTQPTQSHPPTSYVPPPPGLAFSSFQSPHPPGNGSSSFQAPLAQQIVSSSFQAPPPPYTVGSSTQHMLISIASSSD</sequence>
<comment type="caution">
    <text evidence="1">The sequence shown here is derived from an EMBL/GenBank/DDBJ whole genome shotgun (WGS) entry which is preliminary data.</text>
</comment>
<name>A0ACC0AHD7_CATRO</name>
<dbReference type="Proteomes" id="UP001060085">
    <property type="component" value="Linkage Group LG06"/>
</dbReference>
<proteinExistence type="predicted"/>
<accession>A0ACC0AHD7</accession>
<keyword evidence="2" id="KW-1185">Reference proteome</keyword>
<protein>
    <submittedName>
        <fullName evidence="1">Uncharacterized protein</fullName>
    </submittedName>
</protein>
<evidence type="ECO:0000313" key="2">
    <source>
        <dbReference type="Proteomes" id="UP001060085"/>
    </source>
</evidence>